<dbReference type="OrthoDB" id="2514at2"/>
<dbReference type="InterPro" id="IPR000515">
    <property type="entry name" value="MetI-like"/>
</dbReference>
<evidence type="ECO:0000256" key="1">
    <source>
        <dbReference type="ARBA" id="ARBA00004651"/>
    </source>
</evidence>
<proteinExistence type="inferred from homology"/>
<dbReference type="EMBL" id="SORF01000001">
    <property type="protein sequence ID" value="TDY51400.1"/>
    <property type="molecule type" value="Genomic_DNA"/>
</dbReference>
<feature type="transmembrane region" description="Helical" evidence="10">
    <location>
        <begin position="201"/>
        <end position="222"/>
    </location>
</feature>
<evidence type="ECO:0000313" key="12">
    <source>
        <dbReference type="EMBL" id="TDY51400.1"/>
    </source>
</evidence>
<dbReference type="PANTHER" id="PTHR43386">
    <property type="entry name" value="OLIGOPEPTIDE TRANSPORT SYSTEM PERMEASE PROTEIN APPC"/>
    <property type="match status" value="1"/>
</dbReference>
<keyword evidence="3" id="KW-1003">Cell membrane</keyword>
<dbReference type="InterPro" id="IPR025966">
    <property type="entry name" value="OppC_N"/>
</dbReference>
<comment type="similarity">
    <text evidence="9">Belongs to the binding-protein-dependent transport system permease family. OppBC subfamily.</text>
</comment>
<comment type="caution">
    <text evidence="12">The sequence shown here is derived from an EMBL/GenBank/DDBJ whole genome shotgun (WGS) entry which is preliminary data.</text>
</comment>
<dbReference type="SUPFAM" id="SSF161098">
    <property type="entry name" value="MetI-like"/>
    <property type="match status" value="1"/>
</dbReference>
<dbReference type="PROSITE" id="PS50928">
    <property type="entry name" value="ABC_TM1"/>
    <property type="match status" value="1"/>
</dbReference>
<dbReference type="GO" id="GO:0055085">
    <property type="term" value="P:transmembrane transport"/>
    <property type="evidence" value="ECO:0007669"/>
    <property type="project" value="InterPro"/>
</dbReference>
<evidence type="ECO:0000256" key="5">
    <source>
        <dbReference type="ARBA" id="ARBA00022856"/>
    </source>
</evidence>
<name>A0A4R8LUF1_9BACL</name>
<dbReference type="InterPro" id="IPR050366">
    <property type="entry name" value="BP-dependent_transpt_permease"/>
</dbReference>
<dbReference type="AlphaFoldDB" id="A0A4R8LUF1"/>
<keyword evidence="5" id="KW-0571">Peptide transport</keyword>
<evidence type="ECO:0000256" key="6">
    <source>
        <dbReference type="ARBA" id="ARBA00022927"/>
    </source>
</evidence>
<dbReference type="CDD" id="cd06261">
    <property type="entry name" value="TM_PBP2"/>
    <property type="match status" value="1"/>
</dbReference>
<evidence type="ECO:0000259" key="11">
    <source>
        <dbReference type="PROSITE" id="PS50928"/>
    </source>
</evidence>
<dbReference type="GO" id="GO:0015031">
    <property type="term" value="P:protein transport"/>
    <property type="evidence" value="ECO:0007669"/>
    <property type="project" value="UniProtKB-KW"/>
</dbReference>
<evidence type="ECO:0000256" key="7">
    <source>
        <dbReference type="ARBA" id="ARBA00022989"/>
    </source>
</evidence>
<feature type="domain" description="ABC transmembrane type-1" evidence="11">
    <location>
        <begin position="93"/>
        <end position="282"/>
    </location>
</feature>
<comment type="subcellular location">
    <subcellularLocation>
        <location evidence="1 10">Cell membrane</location>
        <topology evidence="1 10">Multi-pass membrane protein</topology>
    </subcellularLocation>
</comment>
<organism evidence="12 13">
    <name type="scientific">Alicyclobacillus sacchari</name>
    <dbReference type="NCBI Taxonomy" id="392010"/>
    <lineage>
        <taxon>Bacteria</taxon>
        <taxon>Bacillati</taxon>
        <taxon>Bacillota</taxon>
        <taxon>Bacilli</taxon>
        <taxon>Bacillales</taxon>
        <taxon>Alicyclobacillaceae</taxon>
        <taxon>Alicyclobacillus</taxon>
    </lineage>
</organism>
<dbReference type="Gene3D" id="1.10.3720.10">
    <property type="entry name" value="MetI-like"/>
    <property type="match status" value="1"/>
</dbReference>
<dbReference type="InterPro" id="IPR035906">
    <property type="entry name" value="MetI-like_sf"/>
</dbReference>
<protein>
    <submittedName>
        <fullName evidence="12">Peptide/nickel transport system permease protein</fullName>
    </submittedName>
</protein>
<evidence type="ECO:0000313" key="13">
    <source>
        <dbReference type="Proteomes" id="UP000294581"/>
    </source>
</evidence>
<gene>
    <name evidence="12" type="ORF">C7445_101402</name>
</gene>
<dbReference type="Pfam" id="PF00528">
    <property type="entry name" value="BPD_transp_1"/>
    <property type="match status" value="1"/>
</dbReference>
<sequence>MAIAVSQAGPVAAPKRHSQFYLGWKRFSKNYFAVAGLVWVAIFFIVGIIGPWIAPYSYKDADFLAMHTGPSWKHLFGTDTVGYDVFSQILFSIRYALEIALGATCVSFVIGVILGLWAGLAGGIADVIIMRGVDFMFALPSFFFALILVVLLGKGLGPMMLAIGVPGWAGYARLIRSLVLSMRNGEMVEAARALGASQSHIAFKYMFPNVVGSMVVSLAFGIPYDLTAQAGLSIVGMGLNPPMPSFGNMLAAAGENILGFPWLLYFPAGIFAITLLSFLFVADGLQEAFSPKGGM</sequence>
<keyword evidence="4 10" id="KW-0812">Transmembrane</keyword>
<feature type="transmembrane region" description="Helical" evidence="10">
    <location>
        <begin position="262"/>
        <end position="282"/>
    </location>
</feature>
<keyword evidence="6" id="KW-0653">Protein transport</keyword>
<dbReference type="GO" id="GO:0005886">
    <property type="term" value="C:plasma membrane"/>
    <property type="evidence" value="ECO:0007669"/>
    <property type="project" value="UniProtKB-SubCell"/>
</dbReference>
<evidence type="ECO:0000256" key="2">
    <source>
        <dbReference type="ARBA" id="ARBA00022448"/>
    </source>
</evidence>
<keyword evidence="8 10" id="KW-0472">Membrane</keyword>
<dbReference type="GO" id="GO:0015833">
    <property type="term" value="P:peptide transport"/>
    <property type="evidence" value="ECO:0007669"/>
    <property type="project" value="UniProtKB-KW"/>
</dbReference>
<feature type="transmembrane region" description="Helical" evidence="10">
    <location>
        <begin position="99"/>
        <end position="120"/>
    </location>
</feature>
<evidence type="ECO:0000256" key="3">
    <source>
        <dbReference type="ARBA" id="ARBA00022475"/>
    </source>
</evidence>
<keyword evidence="7 10" id="KW-1133">Transmembrane helix</keyword>
<feature type="transmembrane region" description="Helical" evidence="10">
    <location>
        <begin position="159"/>
        <end position="180"/>
    </location>
</feature>
<reference evidence="12 13" key="1">
    <citation type="submission" date="2019-03" db="EMBL/GenBank/DDBJ databases">
        <title>Genomic Encyclopedia of Type Strains, Phase IV (KMG-IV): sequencing the most valuable type-strain genomes for metagenomic binning, comparative biology and taxonomic classification.</title>
        <authorList>
            <person name="Goeker M."/>
        </authorList>
    </citation>
    <scope>NUCLEOTIDE SEQUENCE [LARGE SCALE GENOMIC DNA]</scope>
    <source>
        <strain evidence="12 13">DSM 17974</strain>
    </source>
</reference>
<accession>A0A4R8LUF1</accession>
<feature type="transmembrane region" description="Helical" evidence="10">
    <location>
        <begin position="31"/>
        <end position="54"/>
    </location>
</feature>
<dbReference type="Pfam" id="PF12911">
    <property type="entry name" value="OppC_N"/>
    <property type="match status" value="1"/>
</dbReference>
<evidence type="ECO:0000256" key="9">
    <source>
        <dbReference type="ARBA" id="ARBA00024202"/>
    </source>
</evidence>
<evidence type="ECO:0000256" key="8">
    <source>
        <dbReference type="ARBA" id="ARBA00023136"/>
    </source>
</evidence>
<keyword evidence="2 10" id="KW-0813">Transport</keyword>
<dbReference type="Proteomes" id="UP000294581">
    <property type="component" value="Unassembled WGS sequence"/>
</dbReference>
<dbReference type="PANTHER" id="PTHR43386:SF24">
    <property type="entry name" value="OLIGOPEPTIDE TRANSPORT SYSTEM PERMEASE PROTEIN AMID"/>
    <property type="match status" value="1"/>
</dbReference>
<evidence type="ECO:0000256" key="4">
    <source>
        <dbReference type="ARBA" id="ARBA00022692"/>
    </source>
</evidence>
<evidence type="ECO:0000256" key="10">
    <source>
        <dbReference type="RuleBase" id="RU363032"/>
    </source>
</evidence>
<feature type="transmembrane region" description="Helical" evidence="10">
    <location>
        <begin position="132"/>
        <end position="153"/>
    </location>
</feature>
<keyword evidence="13" id="KW-1185">Reference proteome</keyword>
<dbReference type="RefSeq" id="WP_134158342.1">
    <property type="nucleotide sequence ID" value="NZ_SORF01000001.1"/>
</dbReference>